<dbReference type="Pfam" id="PF17801">
    <property type="entry name" value="Melibiase_C"/>
    <property type="match status" value="1"/>
</dbReference>
<comment type="caution">
    <text evidence="2">The sequence shown here is derived from an EMBL/GenBank/DDBJ whole genome shotgun (WGS) entry which is preliminary data.</text>
</comment>
<dbReference type="EMBL" id="JAOPKB010000020">
    <property type="protein sequence ID" value="MCU4975553.1"/>
    <property type="molecule type" value="Genomic_DNA"/>
</dbReference>
<evidence type="ECO:0000259" key="1">
    <source>
        <dbReference type="Pfam" id="PF17801"/>
    </source>
</evidence>
<evidence type="ECO:0000313" key="5">
    <source>
        <dbReference type="Proteomes" id="UP001321018"/>
    </source>
</evidence>
<dbReference type="AlphaFoldDB" id="A0AAP2Z377"/>
<dbReference type="Proteomes" id="UP001321018">
    <property type="component" value="Unassembled WGS sequence"/>
</dbReference>
<accession>A0AAP2Z377</accession>
<feature type="domain" description="Alpha galactosidase C-terminal" evidence="1">
    <location>
        <begin position="7"/>
        <end position="41"/>
    </location>
</feature>
<sequence length="44" mass="4840">MHLPEDADSYAVTDVWSGEEWTTDGSLEATVDSHDVAFFRVGPV</sequence>
<dbReference type="InterPro" id="IPR041233">
    <property type="entry name" value="Melibiase_C"/>
</dbReference>
<evidence type="ECO:0000313" key="2">
    <source>
        <dbReference type="EMBL" id="MCU4744045.1"/>
    </source>
</evidence>
<gene>
    <name evidence="3" type="ORF">OB955_22970</name>
    <name evidence="2" type="ORF">OB960_21935</name>
</gene>
<evidence type="ECO:0000313" key="3">
    <source>
        <dbReference type="EMBL" id="MCU4975553.1"/>
    </source>
</evidence>
<reference evidence="2 4" key="1">
    <citation type="submission" date="2022-09" db="EMBL/GenBank/DDBJ databases">
        <title>Enrichment on poylsaccharides allowed isolation of novel metabolic and taxonomic groups of Haloarchaea.</title>
        <authorList>
            <person name="Sorokin D.Y."/>
            <person name="Elcheninov A.G."/>
            <person name="Khizhniak T.V."/>
            <person name="Kolganova T.V."/>
            <person name="Kublanov I.V."/>
        </authorList>
    </citation>
    <scope>NUCLEOTIDE SEQUENCE</scope>
    <source>
        <strain evidence="3 4">AArc-m2/3/4</strain>
        <strain evidence="2">AArc-xg1-1</strain>
    </source>
</reference>
<protein>
    <recommendedName>
        <fullName evidence="1">Alpha galactosidase C-terminal domain-containing protein</fullName>
    </recommendedName>
</protein>
<evidence type="ECO:0000313" key="4">
    <source>
        <dbReference type="Proteomes" id="UP001320972"/>
    </source>
</evidence>
<dbReference type="EMBL" id="JAOPKA010000021">
    <property type="protein sequence ID" value="MCU4744045.1"/>
    <property type="molecule type" value="Genomic_DNA"/>
</dbReference>
<dbReference type="SUPFAM" id="SSF51011">
    <property type="entry name" value="Glycosyl hydrolase domain"/>
    <property type="match status" value="1"/>
</dbReference>
<dbReference type="Gene3D" id="2.60.40.1180">
    <property type="entry name" value="Golgi alpha-mannosidase II"/>
    <property type="match status" value="1"/>
</dbReference>
<dbReference type="InterPro" id="IPR013780">
    <property type="entry name" value="Glyco_hydro_b"/>
</dbReference>
<proteinExistence type="predicted"/>
<organism evidence="2 5">
    <name type="scientific">Natronoglomus mannanivorans</name>
    <dbReference type="NCBI Taxonomy" id="2979990"/>
    <lineage>
        <taxon>Archaea</taxon>
        <taxon>Methanobacteriati</taxon>
        <taxon>Methanobacteriota</taxon>
        <taxon>Stenosarchaea group</taxon>
        <taxon>Halobacteria</taxon>
        <taxon>Halobacteriales</taxon>
        <taxon>Natrialbaceae</taxon>
        <taxon>Natronoglomus</taxon>
    </lineage>
</organism>
<keyword evidence="4" id="KW-1185">Reference proteome</keyword>
<dbReference type="RefSeq" id="WP_338005908.1">
    <property type="nucleotide sequence ID" value="NZ_JAOPKA010000021.1"/>
</dbReference>
<name>A0AAP2Z377_9EURY</name>
<dbReference type="Proteomes" id="UP001320972">
    <property type="component" value="Unassembled WGS sequence"/>
</dbReference>